<protein>
    <submittedName>
        <fullName evidence="1">Uncharacterized protein</fullName>
    </submittedName>
</protein>
<dbReference type="AlphaFoldDB" id="A0A8J4AVF4"/>
<evidence type="ECO:0000313" key="1">
    <source>
        <dbReference type="EMBL" id="GIL48517.1"/>
    </source>
</evidence>
<reference evidence="1" key="1">
    <citation type="journal article" date="2021" name="Proc. Natl. Acad. Sci. U.S.A.">
        <title>Three genomes in the algal genus Volvox reveal the fate of a haploid sex-determining region after a transition to homothallism.</title>
        <authorList>
            <person name="Yamamoto K."/>
            <person name="Hamaji T."/>
            <person name="Kawai-Toyooka H."/>
            <person name="Matsuzaki R."/>
            <person name="Takahashi F."/>
            <person name="Nishimura Y."/>
            <person name="Kawachi M."/>
            <person name="Noguchi H."/>
            <person name="Minakuchi Y."/>
            <person name="Umen J.G."/>
            <person name="Toyoda A."/>
            <person name="Nozaki H."/>
        </authorList>
    </citation>
    <scope>NUCLEOTIDE SEQUENCE</scope>
    <source>
        <strain evidence="1">NIES-3780</strain>
    </source>
</reference>
<organism evidence="1 2">
    <name type="scientific">Volvox africanus</name>
    <dbReference type="NCBI Taxonomy" id="51714"/>
    <lineage>
        <taxon>Eukaryota</taxon>
        <taxon>Viridiplantae</taxon>
        <taxon>Chlorophyta</taxon>
        <taxon>core chlorophytes</taxon>
        <taxon>Chlorophyceae</taxon>
        <taxon>CS clade</taxon>
        <taxon>Chlamydomonadales</taxon>
        <taxon>Volvocaceae</taxon>
        <taxon>Volvox</taxon>
    </lineage>
</organism>
<evidence type="ECO:0000313" key="2">
    <source>
        <dbReference type="Proteomes" id="UP000747399"/>
    </source>
</evidence>
<comment type="caution">
    <text evidence="1">The sequence shown here is derived from an EMBL/GenBank/DDBJ whole genome shotgun (WGS) entry which is preliminary data.</text>
</comment>
<sequence length="260" mass="28971">MHESVDMEDLERLIAVQRTKNNCLDDILARLVWLREKGLLSMSPKYLSFCASRELAKRLVTAGNTSYLQAFLNFQFVTDNIIIRKVEKRGLWKVLQQLQEWGYSIPAWSVPNIVKNLGKAEQLKLSDMEAMLAGLGPELVLTSDVANAVVQSGDVALVSWMLERGFQLDEGAFEAAADCGKLEMLEWLEERSCPRPVGYNAYLAAATRGDLQTLRYVHKIGCGNPAERPGADLQRRILSGTGASDVLDDRATLPLRLKCS</sequence>
<keyword evidence="2" id="KW-1185">Reference proteome</keyword>
<dbReference type="SUPFAM" id="SSF140860">
    <property type="entry name" value="Pseudo ankyrin repeat-like"/>
    <property type="match status" value="1"/>
</dbReference>
<proteinExistence type="predicted"/>
<dbReference type="EMBL" id="BNCO01000005">
    <property type="protein sequence ID" value="GIL48517.1"/>
    <property type="molecule type" value="Genomic_DNA"/>
</dbReference>
<accession>A0A8J4AVF4</accession>
<name>A0A8J4AVF4_9CHLO</name>
<dbReference type="Proteomes" id="UP000747399">
    <property type="component" value="Unassembled WGS sequence"/>
</dbReference>
<gene>
    <name evidence="1" type="ORF">Vafri_5025</name>
</gene>